<comment type="function">
    <text evidence="11">Catalyzes two activities which are involved in the cyclic version of arginine biosynthesis: the synthesis of N-acetylglutamate from glutamate and acetyl-CoA as the acetyl donor, and of ornithine by transacetylation between N(2)-acetylornithine and glutamate.</text>
</comment>
<dbReference type="EMBL" id="FMVJ01000003">
    <property type="protein sequence ID" value="SCY28407.1"/>
    <property type="molecule type" value="Genomic_DNA"/>
</dbReference>
<reference evidence="12 13" key="1">
    <citation type="submission" date="2016-10" db="EMBL/GenBank/DDBJ databases">
        <authorList>
            <person name="de Groot N.N."/>
        </authorList>
    </citation>
    <scope>NUCLEOTIDE SEQUENCE [LARGE SCALE GENOMIC DNA]</scope>
    <source>
        <strain evidence="12 13">CGMCC 1.7666</strain>
    </source>
</reference>
<dbReference type="OrthoDB" id="9804242at2"/>
<keyword evidence="7 11" id="KW-0808">Transferase</keyword>
<accession>A0A1G5EN40</accession>
<evidence type="ECO:0000256" key="4">
    <source>
        <dbReference type="ARBA" id="ARBA00022490"/>
    </source>
</evidence>
<comment type="similarity">
    <text evidence="2 11">Belongs to the ArgJ family.</text>
</comment>
<dbReference type="GO" id="GO:0005737">
    <property type="term" value="C:cytoplasm"/>
    <property type="evidence" value="ECO:0007669"/>
    <property type="project" value="UniProtKB-SubCell"/>
</dbReference>
<evidence type="ECO:0000256" key="7">
    <source>
        <dbReference type="ARBA" id="ARBA00022679"/>
    </source>
</evidence>
<feature type="binding site" evidence="11">
    <location>
        <position position="408"/>
    </location>
    <ligand>
        <name>substrate</name>
    </ligand>
</feature>
<evidence type="ECO:0000256" key="1">
    <source>
        <dbReference type="ARBA" id="ARBA00004496"/>
    </source>
</evidence>
<feature type="binding site" evidence="11">
    <location>
        <position position="195"/>
    </location>
    <ligand>
        <name>substrate</name>
    </ligand>
</feature>
<dbReference type="InterPro" id="IPR042195">
    <property type="entry name" value="ArgJ_beta_C"/>
</dbReference>
<keyword evidence="4 11" id="KW-0963">Cytoplasm</keyword>
<evidence type="ECO:0000256" key="2">
    <source>
        <dbReference type="ARBA" id="ARBA00006774"/>
    </source>
</evidence>
<feature type="chain" id="PRO_5023355561" description="Arginine biosynthesis bifunctional protein ArgJ alpha chain" evidence="11">
    <location>
        <begin position="1"/>
        <end position="194"/>
    </location>
</feature>
<comment type="subunit">
    <text evidence="3 11">Heterotetramer of two alpha and two beta chains.</text>
</comment>
<evidence type="ECO:0000256" key="6">
    <source>
        <dbReference type="ARBA" id="ARBA00022605"/>
    </source>
</evidence>
<dbReference type="CDD" id="cd02152">
    <property type="entry name" value="OAT"/>
    <property type="match status" value="1"/>
</dbReference>
<dbReference type="Proteomes" id="UP000199569">
    <property type="component" value="Unassembled WGS sequence"/>
</dbReference>
<evidence type="ECO:0000256" key="11">
    <source>
        <dbReference type="HAMAP-Rule" id="MF_01106"/>
    </source>
</evidence>
<evidence type="ECO:0000313" key="12">
    <source>
        <dbReference type="EMBL" id="SCY28407.1"/>
    </source>
</evidence>
<comment type="catalytic activity">
    <reaction evidence="11">
        <text>L-glutamate + acetyl-CoA = N-acetyl-L-glutamate + CoA + H(+)</text>
        <dbReference type="Rhea" id="RHEA:24292"/>
        <dbReference type="ChEBI" id="CHEBI:15378"/>
        <dbReference type="ChEBI" id="CHEBI:29985"/>
        <dbReference type="ChEBI" id="CHEBI:44337"/>
        <dbReference type="ChEBI" id="CHEBI:57287"/>
        <dbReference type="ChEBI" id="CHEBI:57288"/>
        <dbReference type="EC" id="2.3.1.1"/>
    </reaction>
</comment>
<dbReference type="SUPFAM" id="SSF56266">
    <property type="entry name" value="DmpA/ArgJ-like"/>
    <property type="match status" value="1"/>
</dbReference>
<feature type="site" description="Involved in the stabilization of negative charge on the oxyanion by the formation of the oxyanion hole" evidence="11">
    <location>
        <position position="122"/>
    </location>
</feature>
<dbReference type="PANTHER" id="PTHR23100">
    <property type="entry name" value="ARGININE BIOSYNTHESIS BIFUNCTIONAL PROTEIN ARGJ"/>
    <property type="match status" value="1"/>
</dbReference>
<comment type="subcellular location">
    <subcellularLocation>
        <location evidence="1 11">Cytoplasm</location>
    </subcellularLocation>
</comment>
<comment type="pathway">
    <text evidence="11">Amino-acid biosynthesis; L-arginine biosynthesis; N(2)-acetyl-L-ornithine from L-glutamate: step 1/4.</text>
</comment>
<evidence type="ECO:0000256" key="3">
    <source>
        <dbReference type="ARBA" id="ARBA00011475"/>
    </source>
</evidence>
<evidence type="ECO:0000256" key="5">
    <source>
        <dbReference type="ARBA" id="ARBA00022571"/>
    </source>
</evidence>
<dbReference type="PANTHER" id="PTHR23100:SF0">
    <property type="entry name" value="ARGININE BIOSYNTHESIS BIFUNCTIONAL PROTEIN ARGJ, MITOCHONDRIAL"/>
    <property type="match status" value="1"/>
</dbReference>
<gene>
    <name evidence="11" type="primary">argJ</name>
    <name evidence="12" type="ORF">SAMN02927923_01049</name>
</gene>
<evidence type="ECO:0000313" key="13">
    <source>
        <dbReference type="Proteomes" id="UP000199569"/>
    </source>
</evidence>
<protein>
    <recommendedName>
        <fullName evidence="11">Arginine biosynthesis bifunctional protein ArgJ</fullName>
    </recommendedName>
    <domain>
        <recommendedName>
            <fullName evidence="11">Glutamate N-acetyltransferase</fullName>
            <ecNumber evidence="11">2.3.1.35</ecNumber>
        </recommendedName>
        <alternativeName>
            <fullName evidence="11">Ornithine acetyltransferase</fullName>
            <shortName evidence="11">OATase</shortName>
        </alternativeName>
        <alternativeName>
            <fullName evidence="11">Ornithine transacetylase</fullName>
        </alternativeName>
    </domain>
    <domain>
        <recommendedName>
            <fullName evidence="11">Amino-acid acetyltransferase</fullName>
            <ecNumber evidence="11">2.3.1.1</ecNumber>
        </recommendedName>
        <alternativeName>
            <fullName evidence="11">N-acetylglutamate synthase</fullName>
            <shortName evidence="11">AGSase</shortName>
        </alternativeName>
    </domain>
    <component>
        <recommendedName>
            <fullName evidence="11">Arginine biosynthesis bifunctional protein ArgJ alpha chain</fullName>
        </recommendedName>
    </component>
    <component>
        <recommendedName>
            <fullName evidence="11">Arginine biosynthesis bifunctional protein ArgJ beta chain</fullName>
        </recommendedName>
    </component>
</protein>
<dbReference type="HAMAP" id="MF_01106">
    <property type="entry name" value="ArgJ"/>
    <property type="match status" value="1"/>
</dbReference>
<dbReference type="FunFam" id="3.60.70.12:FF:000001">
    <property type="entry name" value="Arginine biosynthesis bifunctional protein ArgJ, chloroplastic"/>
    <property type="match status" value="1"/>
</dbReference>
<feature type="site" description="Cleavage; by autolysis" evidence="11">
    <location>
        <begin position="194"/>
        <end position="195"/>
    </location>
</feature>
<dbReference type="EC" id="2.3.1.35" evidence="11"/>
<name>A0A1G5EN40_9HYPH</name>
<dbReference type="AlphaFoldDB" id="A0A1G5EN40"/>
<dbReference type="FunFam" id="3.10.20.340:FF:000003">
    <property type="entry name" value="Arginine biosynthesis bifunctional protein ArgJ"/>
    <property type="match status" value="1"/>
</dbReference>
<dbReference type="EC" id="2.3.1.1" evidence="11"/>
<keyword evidence="6 11" id="KW-0028">Amino-acid biosynthesis</keyword>
<dbReference type="InterPro" id="IPR002813">
    <property type="entry name" value="Arg_biosynth_ArgJ"/>
</dbReference>
<dbReference type="GO" id="GO:0006592">
    <property type="term" value="P:ornithine biosynthetic process"/>
    <property type="evidence" value="ECO:0007669"/>
    <property type="project" value="TreeGrafter"/>
</dbReference>
<feature type="binding site" evidence="11">
    <location>
        <position position="184"/>
    </location>
    <ligand>
        <name>substrate</name>
    </ligand>
</feature>
<comment type="pathway">
    <text evidence="11">Amino-acid biosynthesis; L-arginine biosynthesis; L-ornithine and N-acetyl-L-glutamate from L-glutamate and N(2)-acetyl-L-ornithine (cyclic): step 1/1.</text>
</comment>
<feature type="active site" description="Nucleophile" evidence="11">
    <location>
        <position position="195"/>
    </location>
</feature>
<keyword evidence="8 11" id="KW-0068">Autocatalytic cleavage</keyword>
<sequence length="413" mass="43270">MSKTVSPLAPKTFPTLPAIEGVRLATAEAGIRYKNRTDVLYVTLPKETTVAGVFTRSKCPSAPVDWCRKNLAKGTARALVVNSGNANAFTGKKGAEAVKLTAEIAAEAAGCRASQVFIASTGVIGEPLDATKFQGVLEACEKKAKPSAWLDAAKAIMTTDTFPKVATRTATIGGVEVTINGMAKGAGMIAPDMATMLSFIFTDAPIAAPVLQALLKKGADKSFNCVTVDSDTSTSDTLMFFATGAAAARGAPAISLPSDRRLKEFRAALESLLCDLAQQVARDGEGARKFVTVKVTGATGATSAKRIAMAIANSPLVKTAVAGEDANWGRVVMAVGKAGEPAERDKLAIWFGDIRVAVKGARDPEYSEAKTSAYMKGDEITIRVDLGLGRSEATAWTCDLTKAYVEINGDYRS</sequence>
<keyword evidence="9 11" id="KW-0511">Multifunctional enzyme</keyword>
<evidence type="ECO:0000256" key="10">
    <source>
        <dbReference type="ARBA" id="ARBA00023315"/>
    </source>
</evidence>
<organism evidence="12 13">
    <name type="scientific">Microvirga guangxiensis</name>
    <dbReference type="NCBI Taxonomy" id="549386"/>
    <lineage>
        <taxon>Bacteria</taxon>
        <taxon>Pseudomonadati</taxon>
        <taxon>Pseudomonadota</taxon>
        <taxon>Alphaproteobacteria</taxon>
        <taxon>Hyphomicrobiales</taxon>
        <taxon>Methylobacteriaceae</taxon>
        <taxon>Microvirga</taxon>
    </lineage>
</organism>
<feature type="site" description="Involved in the stabilization of negative charge on the oxyanion by the formation of the oxyanion hole" evidence="11">
    <location>
        <position position="121"/>
    </location>
</feature>
<dbReference type="UniPathway" id="UPA00068">
    <property type="reaction ID" value="UER00106"/>
</dbReference>
<keyword evidence="5 11" id="KW-0055">Arginine biosynthesis</keyword>
<evidence type="ECO:0000256" key="8">
    <source>
        <dbReference type="ARBA" id="ARBA00022813"/>
    </source>
</evidence>
<keyword evidence="13" id="KW-1185">Reference proteome</keyword>
<dbReference type="GO" id="GO:0004042">
    <property type="term" value="F:L-glutamate N-acetyltransferase activity"/>
    <property type="evidence" value="ECO:0007669"/>
    <property type="project" value="UniProtKB-UniRule"/>
</dbReference>
<dbReference type="InterPro" id="IPR016117">
    <property type="entry name" value="ArgJ-like_dom_sf"/>
</dbReference>
<keyword evidence="10 11" id="KW-0012">Acyltransferase</keyword>
<dbReference type="Gene3D" id="3.10.20.340">
    <property type="entry name" value="ArgJ beta chain, C-terminal domain"/>
    <property type="match status" value="1"/>
</dbReference>
<evidence type="ECO:0000256" key="9">
    <source>
        <dbReference type="ARBA" id="ARBA00023268"/>
    </source>
</evidence>
<dbReference type="Pfam" id="PF01960">
    <property type="entry name" value="ArgJ"/>
    <property type="match status" value="1"/>
</dbReference>
<feature type="binding site" evidence="11">
    <location>
        <position position="158"/>
    </location>
    <ligand>
        <name>substrate</name>
    </ligand>
</feature>
<dbReference type="STRING" id="549386.SAMN02927923_01049"/>
<dbReference type="Gene3D" id="3.60.70.12">
    <property type="entry name" value="L-amino peptidase D-ALA esterase/amidase"/>
    <property type="match status" value="1"/>
</dbReference>
<feature type="binding site" evidence="11">
    <location>
        <position position="285"/>
    </location>
    <ligand>
        <name>substrate</name>
    </ligand>
</feature>
<feature type="chain" id="PRO_5023355562" description="Arginine biosynthesis bifunctional protein ArgJ beta chain" evidence="11">
    <location>
        <begin position="195"/>
        <end position="413"/>
    </location>
</feature>
<dbReference type="GO" id="GO:0006526">
    <property type="term" value="P:L-arginine biosynthetic process"/>
    <property type="evidence" value="ECO:0007669"/>
    <property type="project" value="UniProtKB-UniRule"/>
</dbReference>
<dbReference type="NCBIfam" id="NF003802">
    <property type="entry name" value="PRK05388.1"/>
    <property type="match status" value="1"/>
</dbReference>
<proteinExistence type="inferred from homology"/>
<dbReference type="GO" id="GO:0004358">
    <property type="term" value="F:L-glutamate N-acetyltransferase activity, acting on acetyl-L-ornithine as donor"/>
    <property type="evidence" value="ECO:0007669"/>
    <property type="project" value="UniProtKB-UniRule"/>
</dbReference>
<dbReference type="RefSeq" id="WP_091131206.1">
    <property type="nucleotide sequence ID" value="NZ_FMVJ01000003.1"/>
</dbReference>
<feature type="binding site" evidence="11">
    <location>
        <position position="413"/>
    </location>
    <ligand>
        <name>substrate</name>
    </ligand>
</feature>
<dbReference type="NCBIfam" id="TIGR00120">
    <property type="entry name" value="ArgJ"/>
    <property type="match status" value="1"/>
</dbReference>
<comment type="catalytic activity">
    <reaction evidence="11">
        <text>N(2)-acetyl-L-ornithine + L-glutamate = N-acetyl-L-glutamate + L-ornithine</text>
        <dbReference type="Rhea" id="RHEA:15349"/>
        <dbReference type="ChEBI" id="CHEBI:29985"/>
        <dbReference type="ChEBI" id="CHEBI:44337"/>
        <dbReference type="ChEBI" id="CHEBI:46911"/>
        <dbReference type="ChEBI" id="CHEBI:57805"/>
        <dbReference type="EC" id="2.3.1.35"/>
    </reaction>
</comment>